<keyword evidence="2 3" id="KW-0802">TPR repeat</keyword>
<keyword evidence="1" id="KW-0677">Repeat</keyword>
<dbReference type="PANTHER" id="PTHR45586:SF1">
    <property type="entry name" value="LIPOPOLYSACCHARIDE ASSEMBLY PROTEIN B"/>
    <property type="match status" value="1"/>
</dbReference>
<organism evidence="5 6">
    <name type="scientific">Albidovulum litorale</name>
    <dbReference type="NCBI Taxonomy" id="2984134"/>
    <lineage>
        <taxon>Bacteria</taxon>
        <taxon>Pseudomonadati</taxon>
        <taxon>Pseudomonadota</taxon>
        <taxon>Alphaproteobacteria</taxon>
        <taxon>Rhodobacterales</taxon>
        <taxon>Paracoccaceae</taxon>
        <taxon>Albidovulum</taxon>
    </lineage>
</organism>
<evidence type="ECO:0000256" key="4">
    <source>
        <dbReference type="SAM" id="SignalP"/>
    </source>
</evidence>
<keyword evidence="4" id="KW-0732">Signal</keyword>
<feature type="repeat" description="TPR" evidence="3">
    <location>
        <begin position="29"/>
        <end position="62"/>
    </location>
</feature>
<dbReference type="Gene3D" id="1.25.40.10">
    <property type="entry name" value="Tetratricopeptide repeat domain"/>
    <property type="match status" value="4"/>
</dbReference>
<keyword evidence="6" id="KW-1185">Reference proteome</keyword>
<dbReference type="PANTHER" id="PTHR45586">
    <property type="entry name" value="TPR REPEAT-CONTAINING PROTEIN PA4667"/>
    <property type="match status" value="1"/>
</dbReference>
<evidence type="ECO:0000256" key="1">
    <source>
        <dbReference type="ARBA" id="ARBA00022737"/>
    </source>
</evidence>
<dbReference type="RefSeq" id="WP_263741004.1">
    <property type="nucleotide sequence ID" value="NZ_JAOWKZ010000004.1"/>
</dbReference>
<evidence type="ECO:0000313" key="6">
    <source>
        <dbReference type="Proteomes" id="UP001652564"/>
    </source>
</evidence>
<evidence type="ECO:0000256" key="3">
    <source>
        <dbReference type="PROSITE-ProRule" id="PRU00339"/>
    </source>
</evidence>
<gene>
    <name evidence="5" type="ORF">OEZ71_15835</name>
</gene>
<protein>
    <submittedName>
        <fullName evidence="5">Tetratricopeptide repeat protein</fullName>
    </submittedName>
</protein>
<dbReference type="InterPro" id="IPR019734">
    <property type="entry name" value="TPR_rpt"/>
</dbReference>
<dbReference type="PROSITE" id="PS51257">
    <property type="entry name" value="PROKAR_LIPOPROTEIN"/>
    <property type="match status" value="1"/>
</dbReference>
<dbReference type="SMART" id="SM00028">
    <property type="entry name" value="TPR"/>
    <property type="match status" value="6"/>
</dbReference>
<accession>A0ABT2ZRI6</accession>
<dbReference type="InterPro" id="IPR051012">
    <property type="entry name" value="CellSynth/LPSAsmb/PSIAsmb"/>
</dbReference>
<feature type="chain" id="PRO_5045288135" evidence="4">
    <location>
        <begin position="21"/>
        <end position="816"/>
    </location>
</feature>
<reference evidence="5 6" key="1">
    <citation type="submission" date="2022-10" db="EMBL/GenBank/DDBJ databases">
        <title>Defluviimonas sp. nov., isolated from ocean surface sediments.</title>
        <authorList>
            <person name="He W."/>
            <person name="Wang L."/>
            <person name="Zhang D.-F."/>
        </authorList>
    </citation>
    <scope>NUCLEOTIDE SEQUENCE [LARGE SCALE GENOMIC DNA]</scope>
    <source>
        <strain evidence="5 6">WL0050</strain>
    </source>
</reference>
<dbReference type="InterPro" id="IPR011990">
    <property type="entry name" value="TPR-like_helical_dom_sf"/>
</dbReference>
<comment type="caution">
    <text evidence="5">The sequence shown here is derived from an EMBL/GenBank/DDBJ whole genome shotgun (WGS) entry which is preliminary data.</text>
</comment>
<dbReference type="PROSITE" id="PS50005">
    <property type="entry name" value="TPR"/>
    <property type="match status" value="2"/>
</dbReference>
<proteinExistence type="predicted"/>
<evidence type="ECO:0000256" key="2">
    <source>
        <dbReference type="ARBA" id="ARBA00022803"/>
    </source>
</evidence>
<dbReference type="Pfam" id="PF14559">
    <property type="entry name" value="TPR_19"/>
    <property type="match status" value="2"/>
</dbReference>
<dbReference type="Proteomes" id="UP001652564">
    <property type="component" value="Unassembled WGS sequence"/>
</dbReference>
<feature type="repeat" description="TPR" evidence="3">
    <location>
        <begin position="481"/>
        <end position="514"/>
    </location>
</feature>
<sequence>MGLSKAIAVLTLTAGLTVLAACDSSEERAEKHYQSGLAYLQAGDVDRALVEFRNVFDLNGNHAEARRTYAEVERNRGNLRQAFAQYLRLIEQHPEDMDAARALAEIAAEGNDWETAARFSGKALEKVPGDVELTAIRIAADYGRAIVDNNITILIKAAAEARDLRKTIPDNLLLRRVVIDDLMRAQDYHDALEEIDLALEVAPDDRPLRAQRLQALAAVGDDAGVEAELRGLVERFPDAPEMATTLVRWFSSRNELDQAEEFLRSRIDPADPDQERVLNLVQFLAEQRGQEAAVEELEKIIAGDNAAPAYRATHAAFIFDLGRRDEAIANMQELLVNASPSVETRRTKIGLAKMLLITGNPVGARALVEDVLTEDAGDIEALKLKAGWLILDDAVGEAIAILRKAVDENPRDAAVLTLMAQAYERDGNRELVRESLSRAVEVANRGPDESLRYAQFLANEGKLLPAESVLIDALRLSPGNTNLLIALGEVYLRVQDWPRATAVVNALMSLEPREAHLAAQNIQTSILAGQDNTDKAVAYLEKLVEDGTGGLPARVAILRAHLDNGDNAKARAYSAKLLESDPENRNLRFIDASVRTLTGDSEGAEAILRDLLDADKQLMPAWLALIRIVAADDTRVTEASDLIGEALEIAPDSSDLKWAKAGLLERQGNIPEAIAIYEEMYKDNSANPVIANNLASLLSNHYSDPDNIQRAEVIARRLRDSTVPAYQDTYGWIAHLRGNHDEALRDLEKAAAALPDDPTVQYHLAVVYEATGRASDALRRFRRAVDLIGPDQKNPVAAKAREEIKRLEANGITVGN</sequence>
<dbReference type="SUPFAM" id="SSF48452">
    <property type="entry name" value="TPR-like"/>
    <property type="match status" value="3"/>
</dbReference>
<evidence type="ECO:0000313" key="5">
    <source>
        <dbReference type="EMBL" id="MCV2873770.1"/>
    </source>
</evidence>
<feature type="signal peptide" evidence="4">
    <location>
        <begin position="1"/>
        <end position="20"/>
    </location>
</feature>
<name>A0ABT2ZRI6_9RHOB</name>
<dbReference type="Pfam" id="PF13432">
    <property type="entry name" value="TPR_16"/>
    <property type="match status" value="2"/>
</dbReference>
<dbReference type="EMBL" id="JAOWKZ010000004">
    <property type="protein sequence ID" value="MCV2873770.1"/>
    <property type="molecule type" value="Genomic_DNA"/>
</dbReference>